<evidence type="ECO:0000313" key="4">
    <source>
        <dbReference type="Proteomes" id="UP001321479"/>
    </source>
</evidence>
<dbReference type="Gene3D" id="1.25.40.20">
    <property type="entry name" value="Ankyrin repeat-containing domain"/>
    <property type="match status" value="1"/>
</dbReference>
<dbReference type="PROSITE" id="PS50297">
    <property type="entry name" value="ANK_REP_REGION"/>
    <property type="match status" value="1"/>
</dbReference>
<protein>
    <submittedName>
        <fullName evidence="3">ORFan</fullName>
    </submittedName>
</protein>
<keyword evidence="2" id="KW-0040">ANK repeat</keyword>
<dbReference type="SUPFAM" id="SSF48403">
    <property type="entry name" value="Ankyrin repeat"/>
    <property type="match status" value="1"/>
</dbReference>
<evidence type="ECO:0000256" key="1">
    <source>
        <dbReference type="ARBA" id="ARBA00022737"/>
    </source>
</evidence>
<dbReference type="PROSITE" id="PS50088">
    <property type="entry name" value="ANK_REPEAT"/>
    <property type="match status" value="2"/>
</dbReference>
<dbReference type="GeneID" id="80558703"/>
<accession>A0ABM7NTJ4</accession>
<evidence type="ECO:0000313" key="3">
    <source>
        <dbReference type="EMBL" id="BCS83498.1"/>
    </source>
</evidence>
<dbReference type="InterPro" id="IPR002110">
    <property type="entry name" value="Ankyrin_rpt"/>
</dbReference>
<dbReference type="Pfam" id="PF12796">
    <property type="entry name" value="Ank_2"/>
    <property type="match status" value="1"/>
</dbReference>
<dbReference type="InterPro" id="IPR036770">
    <property type="entry name" value="Ankyrin_rpt-contain_sf"/>
</dbReference>
<organism evidence="3 4">
    <name type="scientific">Cotonvirus japonicus</name>
    <dbReference type="NCBI Taxonomy" id="2811091"/>
    <lineage>
        <taxon>Viruses</taxon>
        <taxon>Varidnaviria</taxon>
        <taxon>Bamfordvirae</taxon>
        <taxon>Nucleocytoviricota</taxon>
        <taxon>Megaviricetes</taxon>
        <taxon>Imitervirales</taxon>
        <taxon>Mimiviridae</taxon>
        <taxon>Megamimivirinae</taxon>
        <taxon>Cotonvirus</taxon>
        <taxon>Cotonvirus japonicum</taxon>
    </lineage>
</organism>
<name>A0ABM7NTJ4_9VIRU</name>
<dbReference type="EMBL" id="AP024483">
    <property type="protein sequence ID" value="BCS83498.1"/>
    <property type="molecule type" value="Genomic_DNA"/>
</dbReference>
<reference evidence="3 4" key="1">
    <citation type="submission" date="2021-02" db="EMBL/GenBank/DDBJ databases">
        <title>Cotonvirus japonicus, which uses Golgi apparatus of host cells for its virion factory, phylogenetically links tailed tupanvirus and icosahedral mimivirus.</title>
        <authorList>
            <person name="Takahashi H."/>
            <person name="Fukaya S."/>
            <person name="Song C."/>
            <person name="Murata K."/>
            <person name="Takemura M."/>
        </authorList>
    </citation>
    <scope>NUCLEOTIDE SEQUENCE [LARGE SCALE GENOMIC DNA]</scope>
</reference>
<dbReference type="PANTHER" id="PTHR24171:SF9">
    <property type="entry name" value="ANKYRIN REPEAT DOMAIN-CONTAINING PROTEIN 39"/>
    <property type="match status" value="1"/>
</dbReference>
<dbReference type="PANTHER" id="PTHR24171">
    <property type="entry name" value="ANKYRIN REPEAT DOMAIN-CONTAINING PROTEIN 39-RELATED"/>
    <property type="match status" value="1"/>
</dbReference>
<evidence type="ECO:0000256" key="2">
    <source>
        <dbReference type="ARBA" id="ARBA00023043"/>
    </source>
</evidence>
<dbReference type="SMART" id="SM00248">
    <property type="entry name" value="ANK"/>
    <property type="match status" value="2"/>
</dbReference>
<dbReference type="Proteomes" id="UP001321479">
    <property type="component" value="Segment"/>
</dbReference>
<sequence>MLVDSNIDTLNQKLLVITKISHNDNSLGTVKALSSLKFININYQDIAGNTPLLNSITCPNHSNLEIIKVLLNNGADVNKYNHRGETPILKAIACRNLAIIELLLTYNADVNVVDSQGNNAIMLSHDDDLKNIIELFNCYTKNINQTHNDDIKDIIELFNYYTDNTHNMYSENNDEFMKYLYDDTDIIYEKDSKNFIKTSNIPEMQQYEQTEEANNFCKGFFV</sequence>
<dbReference type="RefSeq" id="YP_010842106.1">
    <property type="nucleotide sequence ID" value="NC_079139.1"/>
</dbReference>
<keyword evidence="1" id="KW-0677">Repeat</keyword>
<keyword evidence="4" id="KW-1185">Reference proteome</keyword>
<proteinExistence type="predicted"/>